<dbReference type="Proteomes" id="UP000027238">
    <property type="component" value="Unassembled WGS sequence"/>
</dbReference>
<keyword evidence="3" id="KW-1185">Reference proteome</keyword>
<dbReference type="HOGENOM" id="CLU_031200_0_0_1"/>
<feature type="compositionally biased region" description="Low complexity" evidence="1">
    <location>
        <begin position="71"/>
        <end position="81"/>
    </location>
</feature>
<dbReference type="EMBL" id="JMSE01000526">
    <property type="protein sequence ID" value="KDN69345.1"/>
    <property type="molecule type" value="Genomic_DNA"/>
</dbReference>
<gene>
    <name evidence="2" type="ORF">CSUB01_05391</name>
</gene>
<evidence type="ECO:0000256" key="1">
    <source>
        <dbReference type="SAM" id="MobiDB-lite"/>
    </source>
</evidence>
<dbReference type="eggNOG" id="ENOG502SWQJ">
    <property type="taxonomic scope" value="Eukaryota"/>
</dbReference>
<accession>A0A066XTP6</accession>
<sequence length="484" mass="54155">MDELFFKPLHAQRRGPEMTSVQPDEDCLARLDGLPSRPRQRSAIPRIASLGALSAPRMSESACPSIRSDVSQSSSHRLSPSPVEPADIIRYQNQNQTETPMSLDQMVGALHYIMMTKPVLDPVPKEYNSYILHLLEGYWGVQEQLKKTVQALAEETETKQRSLEAFTKMSDEWQEKEAAFRSEIKRMELVLAKVAPEGVGAVAIARSQSVVDRSAKSSRIFKAKIEKAKGSPDKDVYVAFNNDSMETPRVPKVLGSSYQTHRTVLSMQPKLDDNADVELSQELMKAQRKRQWAIKHVRRNMPLNPVDIVRNLETSPSDEDTTLKPSQRTSESSTRPRTSQLSRQLPGVRRSEASRGLKYAIKTPQEHDSLIQLPDKALRGPPNSSSMDHEEAITSIRAGERLGRTFQDVITTVYDSPTEPSNRGPSGIHRHKRVFSFEPGDDDIPRQTYEAEAGTGSANGQGSYIHMIKPATIEQAHALERTPL</sequence>
<feature type="region of interest" description="Disordered" evidence="1">
    <location>
        <begin position="439"/>
        <end position="463"/>
    </location>
</feature>
<organism evidence="2 3">
    <name type="scientific">Colletotrichum sublineola</name>
    <name type="common">Sorghum anthracnose fungus</name>
    <dbReference type="NCBI Taxonomy" id="1173701"/>
    <lineage>
        <taxon>Eukaryota</taxon>
        <taxon>Fungi</taxon>
        <taxon>Dikarya</taxon>
        <taxon>Ascomycota</taxon>
        <taxon>Pezizomycotina</taxon>
        <taxon>Sordariomycetes</taxon>
        <taxon>Hypocreomycetidae</taxon>
        <taxon>Glomerellales</taxon>
        <taxon>Glomerellaceae</taxon>
        <taxon>Colletotrichum</taxon>
        <taxon>Colletotrichum graminicola species complex</taxon>
    </lineage>
</organism>
<protein>
    <submittedName>
        <fullName evidence="2">Uncharacterized protein</fullName>
    </submittedName>
</protein>
<comment type="caution">
    <text evidence="2">The sequence shown here is derived from an EMBL/GenBank/DDBJ whole genome shotgun (WGS) entry which is preliminary data.</text>
</comment>
<dbReference type="OMA" id="PPKSKEM"/>
<name>A0A066XTP6_COLSU</name>
<feature type="compositionally biased region" description="Low complexity" evidence="1">
    <location>
        <begin position="325"/>
        <end position="340"/>
    </location>
</feature>
<feature type="region of interest" description="Disordered" evidence="1">
    <location>
        <begin position="61"/>
        <end position="83"/>
    </location>
</feature>
<evidence type="ECO:0000313" key="3">
    <source>
        <dbReference type="Proteomes" id="UP000027238"/>
    </source>
</evidence>
<dbReference type="OrthoDB" id="5430717at2759"/>
<evidence type="ECO:0000313" key="2">
    <source>
        <dbReference type="EMBL" id="KDN69345.1"/>
    </source>
</evidence>
<feature type="region of interest" description="Disordered" evidence="1">
    <location>
        <begin position="312"/>
        <end position="388"/>
    </location>
</feature>
<reference evidence="3" key="1">
    <citation type="journal article" date="2014" name="Genome Announc.">
        <title>Draft genome sequence of Colletotrichum sublineola, a destructive pathogen of cultivated sorghum.</title>
        <authorList>
            <person name="Baroncelli R."/>
            <person name="Sanz-Martin J.M."/>
            <person name="Rech G.E."/>
            <person name="Sukno S.A."/>
            <person name="Thon M.R."/>
        </authorList>
    </citation>
    <scope>NUCLEOTIDE SEQUENCE [LARGE SCALE GENOMIC DNA]</scope>
    <source>
        <strain evidence="3">TX430BB</strain>
    </source>
</reference>
<dbReference type="AlphaFoldDB" id="A0A066XTP6"/>
<proteinExistence type="predicted"/>
<dbReference type="STRING" id="1173701.A0A066XTP6"/>